<dbReference type="EMBL" id="KI925455">
    <property type="protein sequence ID" value="ETW85116.1"/>
    <property type="molecule type" value="Genomic_DNA"/>
</dbReference>
<evidence type="ECO:0000313" key="1">
    <source>
        <dbReference type="EMBL" id="ETW85116.1"/>
    </source>
</evidence>
<dbReference type="InParanoid" id="W4KJ73"/>
<protein>
    <submittedName>
        <fullName evidence="1">Uncharacterized protein</fullName>
    </submittedName>
</protein>
<sequence length="149" mass="17000">MTLNYARDIYAKYILQAYQTCFNTGSHQVIPNTEHPLMNFFSSVVSGTAEDIDRWKRYTTLPARSLRIWQNLRSHPSVFEDVHVPKESKQKYMCSTSFNERLQTDLEQLISAVPLHIGPFPQAAFLVAQQQTSILPNPRGSGSAKRQSL</sequence>
<dbReference type="RefSeq" id="XP_009542001.1">
    <property type="nucleotide sequence ID" value="XM_009543706.1"/>
</dbReference>
<accession>W4KJ73</accession>
<gene>
    <name evidence="1" type="ORF">HETIRDRAFT_115444</name>
</gene>
<dbReference type="Proteomes" id="UP000030671">
    <property type="component" value="Unassembled WGS sequence"/>
</dbReference>
<organism evidence="1 2">
    <name type="scientific">Heterobasidion irregulare (strain TC 32-1)</name>
    <dbReference type="NCBI Taxonomy" id="747525"/>
    <lineage>
        <taxon>Eukaryota</taxon>
        <taxon>Fungi</taxon>
        <taxon>Dikarya</taxon>
        <taxon>Basidiomycota</taxon>
        <taxon>Agaricomycotina</taxon>
        <taxon>Agaricomycetes</taxon>
        <taxon>Russulales</taxon>
        <taxon>Bondarzewiaceae</taxon>
        <taxon>Heterobasidion</taxon>
        <taxon>Heterobasidion annosum species complex</taxon>
    </lineage>
</organism>
<dbReference type="GeneID" id="20666482"/>
<keyword evidence="2" id="KW-1185">Reference proteome</keyword>
<dbReference type="KEGG" id="hir:HETIRDRAFT_115444"/>
<proteinExistence type="predicted"/>
<reference evidence="1 2" key="1">
    <citation type="journal article" date="2012" name="New Phytol.">
        <title>Insight into trade-off between wood decay and parasitism from the genome of a fungal forest pathogen.</title>
        <authorList>
            <person name="Olson A."/>
            <person name="Aerts A."/>
            <person name="Asiegbu F."/>
            <person name="Belbahri L."/>
            <person name="Bouzid O."/>
            <person name="Broberg A."/>
            <person name="Canback B."/>
            <person name="Coutinho P.M."/>
            <person name="Cullen D."/>
            <person name="Dalman K."/>
            <person name="Deflorio G."/>
            <person name="van Diepen L.T."/>
            <person name="Dunand C."/>
            <person name="Duplessis S."/>
            <person name="Durling M."/>
            <person name="Gonthier P."/>
            <person name="Grimwood J."/>
            <person name="Fossdal C.G."/>
            <person name="Hansson D."/>
            <person name="Henrissat B."/>
            <person name="Hietala A."/>
            <person name="Himmelstrand K."/>
            <person name="Hoffmeister D."/>
            <person name="Hogberg N."/>
            <person name="James T.Y."/>
            <person name="Karlsson M."/>
            <person name="Kohler A."/>
            <person name="Kues U."/>
            <person name="Lee Y.H."/>
            <person name="Lin Y.C."/>
            <person name="Lind M."/>
            <person name="Lindquist E."/>
            <person name="Lombard V."/>
            <person name="Lucas S."/>
            <person name="Lunden K."/>
            <person name="Morin E."/>
            <person name="Murat C."/>
            <person name="Park J."/>
            <person name="Raffaello T."/>
            <person name="Rouze P."/>
            <person name="Salamov A."/>
            <person name="Schmutz J."/>
            <person name="Solheim H."/>
            <person name="Stahlberg J."/>
            <person name="Velez H."/>
            <person name="de Vries R.P."/>
            <person name="Wiebenga A."/>
            <person name="Woodward S."/>
            <person name="Yakovlev I."/>
            <person name="Garbelotto M."/>
            <person name="Martin F."/>
            <person name="Grigoriev I.V."/>
            <person name="Stenlid J."/>
        </authorList>
    </citation>
    <scope>NUCLEOTIDE SEQUENCE [LARGE SCALE GENOMIC DNA]</scope>
    <source>
        <strain evidence="1 2">TC 32-1</strain>
    </source>
</reference>
<dbReference type="AlphaFoldDB" id="W4KJ73"/>
<evidence type="ECO:0000313" key="2">
    <source>
        <dbReference type="Proteomes" id="UP000030671"/>
    </source>
</evidence>
<dbReference type="HOGENOM" id="CLU_1749897_0_0_1"/>
<name>W4KJ73_HETIT</name>